<dbReference type="Pfam" id="PF08240">
    <property type="entry name" value="ADH_N"/>
    <property type="match status" value="1"/>
</dbReference>
<feature type="compositionally biased region" description="Low complexity" evidence="10">
    <location>
        <begin position="474"/>
        <end position="484"/>
    </location>
</feature>
<evidence type="ECO:0000313" key="15">
    <source>
        <dbReference type="Proteomes" id="UP001596004"/>
    </source>
</evidence>
<comment type="caution">
    <text evidence="14">The sequence shown here is derived from an EMBL/GenBank/DDBJ whole genome shotgun (WGS) entry which is preliminary data.</text>
</comment>
<dbReference type="SMART" id="SM00825">
    <property type="entry name" value="PKS_KS"/>
    <property type="match status" value="2"/>
</dbReference>
<dbReference type="InterPro" id="IPR014031">
    <property type="entry name" value="Ketoacyl_synth_C"/>
</dbReference>
<dbReference type="SMART" id="SM00823">
    <property type="entry name" value="PKS_PP"/>
    <property type="match status" value="1"/>
</dbReference>
<dbReference type="SUPFAM" id="SSF47336">
    <property type="entry name" value="ACP-like"/>
    <property type="match status" value="1"/>
</dbReference>
<dbReference type="InterPro" id="IPR013154">
    <property type="entry name" value="ADH-like_N"/>
</dbReference>
<dbReference type="InterPro" id="IPR013968">
    <property type="entry name" value="PKS_KR"/>
</dbReference>
<dbReference type="InterPro" id="IPR016039">
    <property type="entry name" value="Thiolase-like"/>
</dbReference>
<dbReference type="InterPro" id="IPR011032">
    <property type="entry name" value="GroES-like_sf"/>
</dbReference>
<gene>
    <name evidence="14" type="ORF">ACFO60_40365</name>
</gene>
<evidence type="ECO:0000256" key="9">
    <source>
        <dbReference type="PROSITE-ProRule" id="PRU01363"/>
    </source>
</evidence>
<dbReference type="InterPro" id="IPR042104">
    <property type="entry name" value="PKS_dehydratase_sf"/>
</dbReference>
<evidence type="ECO:0000256" key="5">
    <source>
        <dbReference type="ARBA" id="ARBA00022679"/>
    </source>
</evidence>
<dbReference type="InterPro" id="IPR014043">
    <property type="entry name" value="Acyl_transferase_dom"/>
</dbReference>
<dbReference type="Pfam" id="PF16197">
    <property type="entry name" value="KAsynt_C_assoc"/>
    <property type="match status" value="1"/>
</dbReference>
<feature type="domain" description="Carrier" evidence="11">
    <location>
        <begin position="2015"/>
        <end position="2093"/>
    </location>
</feature>
<dbReference type="PANTHER" id="PTHR43775">
    <property type="entry name" value="FATTY ACID SYNTHASE"/>
    <property type="match status" value="1"/>
</dbReference>
<dbReference type="Pfam" id="PF08990">
    <property type="entry name" value="Docking"/>
    <property type="match status" value="1"/>
</dbReference>
<keyword evidence="7" id="KW-0511">Multifunctional enzyme</keyword>
<dbReference type="SUPFAM" id="SSF55048">
    <property type="entry name" value="Probable ACP-binding domain of malonyl-CoA ACP transacylase"/>
    <property type="match status" value="1"/>
</dbReference>
<sequence length="2367" mass="247350">MVNEQKLLDYLKLVTADLRQTRRRMAEVESQRHEPIAIVGMACRYPGDVHSPDGMWRMVTADVDAIGGFPTDRGWGDELLVEQEAGHVPGGGFLYGAAEFDPLFFGISPREAVAMDPQQRLLLEASWEAVERAGIDPSSLRGTRTGVFVGGTPQEYVELLAESPHDTEGHLLTGNAGSVMSGRISYTFGLEGPAVTVDTACSSSLVAIHLAVQSLRNGECSLALAGGVTVMVTPVTFLEFSRRGLAGDGRCKPFSAAADGTGWGEGVGQLLLERLSDARRNNRRVLAVIRGSAVNQDGASSELMAPNGPAQQRVIEQALADARLSPADVDVVEAHGTGTPLGDPIEAQALLATYGQGRPADRPLLLGSVKSNIGHTQAAAGVAGVIKMVMAMRHGHLPRVLHLDEPTPQVDWTAGAVRLLDEARPWPRVDRPRRAGVSSFGISGTNAHVIIEQPAPDQAPDQAPDHAADHAADTADAPAGRAPAPWLISGRTEAALRDQAARLRDHLAGRAEDTIDGVGPALATTRAHMKHRAGIVAADLDGLLRGLACVAEQRPSPAVVEGVAVDGKVVFVFPGQGTQWAGMAAELLAESPVFAERMHECAAAIAPHVDWSLLDVIKQVPGAPSLDRVDVVQPALFAVMVSLAELWRSCGTCPDAVVGHSQGEIAAAVFAGALSLKDGARVVALRSRALADLPPGGGMASVALPVERVRQRLRGWADLSVAAINGPGAVVVSGAAPSLDALVAELEAEGVRASRIAVDYASHSAQVEVLRPALADLLSPVRARTSHVAFYSTVTGTRLDTAELDADYWYGNLRQEVRYEQAVRAALADGHTAYVECSPHPALTLGTRAVLDESDRPAWSGGTLRSDDGGSGRFTLSLTEAHVNGVPVDWAAVHGPGAPDPDLPTYPFQRRRYWVETRARAGDVTAAGLSVAEHPLLAAGMELPDGSGLVLSGLLSLRAQPWLADHAIMGTVLFPGTAFVEIAVHAGDHVGCDRVHELTLHAPLVLPADGATQLRVVVGDLRDQRRPIDVYSRPQAASYDAPWTHHATGVLGAGGTAPSFDLARWPPAGAEQMEVDGFYERVAETGFAYGPAFQGLRTVWRAGDDVCAEVVLPQQVRGAAGEFGLHPALLDAALHAVGWSTFMRDAGQGMLPFAWSGVTLHAGGAPALRVRLRVSATGSVRIDAADETGNPVLSVESLTIRPVAPQSLRSGEHHDSLFRLAWIPLSGTHAAPAGSVAVAGPDELGLAGALRAGDRDPRRCTALGDLLTEETVPELVLVPLGGARQGELAERVRSATADVLTLVQDWLAEPRFAGSRLVFVTCSAVATGVGEDVRDLVHAGVWGLMRAAQSEHPDRFGLVDLDGTKEVTDALLTGLGSGEPQLAVRAGKALVPRLARSTSPGVLSTPGGDSAWRLDAGAGGGTVDGLTVVACPHLDEPLGPGQVRVAIRAAGLNFRDVAIALGLVPDQDVMGSEGAGVVVAVGDGVTRFAAGDRVMGLFNGSFGPIGVAEQRLLTAIPDGWDLTTAASVPIVFLTAYYGLKDLAGLRAGSRVLIHAAAGGVGMAAVQLARHWGAEVYATASTGKWDVLRAMGLPEPHIANSRTLDFERKFLDATGGAGVDVVLNSLAGEFVDASLRLLPRGGHFAEMGKTDKRDPRQVAGTHPGVRYQAFDLAEAGYDRLGEMLADIMALFAEGVLTPLPVRSWDLRRAKEAFRYLSQARHVGKLVLTLPTGLAPEGTVLITGGTGRLGGLVARHLVTAHGVRHLLLVSRQGPDADGAAELERELTAMGAQITIAACDVSVRDDLAGLLAELPERHPLTAVVHTAGVLADGMVESLDREKLDTVLRPKVDAAVNLHELTADTGLSAFVLFSSGAGVLGGAGQANYAAANAFLDSLAHHRRAGGDHATALAWGLWSERSAMTGHLRSTDVDRLTTVVPQLSAEQGLALFDAALGLDEALLVPLPINVGALRTRAKSAELPPLLRGLVQTSARRVVDAHGAAGASALARLLAGASDRERRRILLDLVVTNVAAVLGDAVLDAVEPGKPFKDLGFDSLTAVELRNRLSAATGTRLPATVVFDHPTSNAMVDLLLGEIAGPDADQRQVPAPPSEAATGEPIAIVGMSCRFPGRVTNPEELWQLVDAGGDAVAGWPSDRDWGHTDMQGAATGAFLAGAADFDAGFFGVSPREALAMDPQQRLLLEASWEVVERAGIDPASLKGSRTGVFIGGSSQDYIAYIMSTGTASVGHLLTGTAGSVLSGRIAYVLGTEGPTVTIDTACSSSLVALHLAAQSLRNGECGLALTGGVSVMYTSGLITEFSRQGGLAGDGRCKSFAAAADGTGWGEGVGVLLLERLSDARRNGHRVLAVVRG</sequence>
<evidence type="ECO:0000313" key="14">
    <source>
        <dbReference type="EMBL" id="MFC4537066.1"/>
    </source>
</evidence>
<dbReference type="InterPro" id="IPR001227">
    <property type="entry name" value="Ac_transferase_dom_sf"/>
</dbReference>
<dbReference type="PROSITE" id="PS00012">
    <property type="entry name" value="PHOSPHOPANTETHEINE"/>
    <property type="match status" value="1"/>
</dbReference>
<dbReference type="Gene3D" id="3.10.129.110">
    <property type="entry name" value="Polyketide synthase dehydratase"/>
    <property type="match status" value="1"/>
</dbReference>
<dbReference type="PROSITE" id="PS52004">
    <property type="entry name" value="KS3_2"/>
    <property type="match status" value="2"/>
</dbReference>
<dbReference type="InterPro" id="IPR050091">
    <property type="entry name" value="PKS_NRPS_Biosynth_Enz"/>
</dbReference>
<dbReference type="Pfam" id="PF08659">
    <property type="entry name" value="KR"/>
    <property type="match status" value="1"/>
</dbReference>
<evidence type="ECO:0000259" key="12">
    <source>
        <dbReference type="PROSITE" id="PS52004"/>
    </source>
</evidence>
<evidence type="ECO:0000256" key="4">
    <source>
        <dbReference type="ARBA" id="ARBA00022553"/>
    </source>
</evidence>
<keyword evidence="6" id="KW-0045">Antibiotic biosynthesis</keyword>
<dbReference type="InterPro" id="IPR032821">
    <property type="entry name" value="PKS_assoc"/>
</dbReference>
<dbReference type="Pfam" id="PF14765">
    <property type="entry name" value="PS-DH"/>
    <property type="match status" value="1"/>
</dbReference>
<comment type="cofactor">
    <cofactor evidence="1">
        <name>pantetheine 4'-phosphate</name>
        <dbReference type="ChEBI" id="CHEBI:47942"/>
    </cofactor>
</comment>
<dbReference type="Gene3D" id="3.40.366.10">
    <property type="entry name" value="Malonyl-Coenzyme A Acyl Carrier Protein, domain 2"/>
    <property type="match status" value="1"/>
</dbReference>
<dbReference type="Gene3D" id="1.10.1200.10">
    <property type="entry name" value="ACP-like"/>
    <property type="match status" value="1"/>
</dbReference>
<dbReference type="InterPro" id="IPR016035">
    <property type="entry name" value="Acyl_Trfase/lysoPLipase"/>
</dbReference>
<name>A0ABV9CV13_9ACTN</name>
<dbReference type="SUPFAM" id="SSF52151">
    <property type="entry name" value="FabD/lysophospholipase-like"/>
    <property type="match status" value="1"/>
</dbReference>
<dbReference type="CDD" id="cd00833">
    <property type="entry name" value="PKS"/>
    <property type="match status" value="2"/>
</dbReference>
<dbReference type="InterPro" id="IPR049552">
    <property type="entry name" value="PKS_DH_N"/>
</dbReference>
<evidence type="ECO:0000256" key="10">
    <source>
        <dbReference type="SAM" id="MobiDB-lite"/>
    </source>
</evidence>
<feature type="region of interest" description="N-terminal hotdog fold" evidence="9">
    <location>
        <begin position="934"/>
        <end position="1058"/>
    </location>
</feature>
<dbReference type="InterPro" id="IPR018201">
    <property type="entry name" value="Ketoacyl_synth_AS"/>
</dbReference>
<dbReference type="Gene3D" id="3.90.180.10">
    <property type="entry name" value="Medium-chain alcohol dehydrogenases, catalytic domain"/>
    <property type="match status" value="1"/>
</dbReference>
<dbReference type="InterPro" id="IPR036291">
    <property type="entry name" value="NAD(P)-bd_dom_sf"/>
</dbReference>
<dbReference type="InterPro" id="IPR057326">
    <property type="entry name" value="KR_dom"/>
</dbReference>
<dbReference type="SMART" id="SM00829">
    <property type="entry name" value="PKS_ER"/>
    <property type="match status" value="1"/>
</dbReference>
<dbReference type="RefSeq" id="WP_380852698.1">
    <property type="nucleotide sequence ID" value="NZ_JBHSFP010000075.1"/>
</dbReference>
<dbReference type="InterPro" id="IPR020843">
    <property type="entry name" value="ER"/>
</dbReference>
<dbReference type="PROSITE" id="PS00606">
    <property type="entry name" value="KS3_1"/>
    <property type="match status" value="2"/>
</dbReference>
<keyword evidence="4" id="KW-0597">Phosphoprotein</keyword>
<dbReference type="Pfam" id="PF22953">
    <property type="entry name" value="SpnB_Rossmann"/>
    <property type="match status" value="1"/>
</dbReference>
<feature type="region of interest" description="C-terminal hotdog fold" evidence="9">
    <location>
        <begin position="1070"/>
        <end position="1209"/>
    </location>
</feature>
<dbReference type="Pfam" id="PF21089">
    <property type="entry name" value="PKS_DH_N"/>
    <property type="match status" value="1"/>
</dbReference>
<protein>
    <submittedName>
        <fullName evidence="14">SDR family NAD(P)-dependent oxidoreductase</fullName>
    </submittedName>
</protein>
<dbReference type="InterPro" id="IPR055123">
    <property type="entry name" value="SpnB-like_Rossmann"/>
</dbReference>
<feature type="domain" description="PKS/mFAS DH" evidence="13">
    <location>
        <begin position="934"/>
        <end position="1209"/>
    </location>
</feature>
<evidence type="ECO:0000256" key="2">
    <source>
        <dbReference type="ARBA" id="ARBA00004792"/>
    </source>
</evidence>
<dbReference type="Proteomes" id="UP001596004">
    <property type="component" value="Unassembled WGS sequence"/>
</dbReference>
<feature type="domain" description="Ketosynthase family 3 (KS3)" evidence="12">
    <location>
        <begin position="33"/>
        <end position="453"/>
    </location>
</feature>
<dbReference type="CDD" id="cd05195">
    <property type="entry name" value="enoyl_red"/>
    <property type="match status" value="1"/>
</dbReference>
<feature type="active site" description="Proton donor; for dehydratase activity" evidence="9">
    <location>
        <position position="1131"/>
    </location>
</feature>
<dbReference type="InterPro" id="IPR009081">
    <property type="entry name" value="PP-bd_ACP"/>
</dbReference>
<dbReference type="Gene3D" id="3.30.70.3290">
    <property type="match status" value="1"/>
</dbReference>
<evidence type="ECO:0000256" key="3">
    <source>
        <dbReference type="ARBA" id="ARBA00022450"/>
    </source>
</evidence>
<dbReference type="SUPFAM" id="SSF51735">
    <property type="entry name" value="NAD(P)-binding Rossmann-fold domains"/>
    <property type="match status" value="3"/>
</dbReference>
<feature type="compositionally biased region" description="Basic and acidic residues" evidence="10">
    <location>
        <begin position="463"/>
        <end position="473"/>
    </location>
</feature>
<dbReference type="PROSITE" id="PS52019">
    <property type="entry name" value="PKS_MFAS_DH"/>
    <property type="match status" value="1"/>
</dbReference>
<keyword evidence="5" id="KW-0808">Transferase</keyword>
<proteinExistence type="predicted"/>
<dbReference type="Pfam" id="PF13602">
    <property type="entry name" value="ADH_zinc_N_2"/>
    <property type="match status" value="1"/>
</dbReference>
<evidence type="ECO:0000256" key="7">
    <source>
        <dbReference type="ARBA" id="ARBA00023268"/>
    </source>
</evidence>
<comment type="pathway">
    <text evidence="2">Antibiotic biosynthesis.</text>
</comment>
<feature type="non-terminal residue" evidence="14">
    <location>
        <position position="2367"/>
    </location>
</feature>
<dbReference type="Gene3D" id="3.40.50.720">
    <property type="entry name" value="NAD(P)-binding Rossmann-like Domain"/>
    <property type="match status" value="1"/>
</dbReference>
<dbReference type="PANTHER" id="PTHR43775:SF51">
    <property type="entry name" value="INACTIVE PHENOLPHTHIOCEROL SYNTHESIS POLYKETIDE SYNTHASE TYPE I PKS1-RELATED"/>
    <property type="match status" value="1"/>
</dbReference>
<dbReference type="InterPro" id="IPR020841">
    <property type="entry name" value="PKS_Beta-ketoAc_synthase_dom"/>
</dbReference>
<dbReference type="InterPro" id="IPR036736">
    <property type="entry name" value="ACP-like_sf"/>
</dbReference>
<evidence type="ECO:0000259" key="11">
    <source>
        <dbReference type="PROSITE" id="PS50075"/>
    </source>
</evidence>
<dbReference type="InterPro" id="IPR015083">
    <property type="entry name" value="NorB/c/GfsB-D-like_docking"/>
</dbReference>
<dbReference type="InterPro" id="IPR014030">
    <property type="entry name" value="Ketoacyl_synth_N"/>
</dbReference>
<dbReference type="InterPro" id="IPR049900">
    <property type="entry name" value="PKS_mFAS_DH"/>
</dbReference>
<dbReference type="Pfam" id="PF00109">
    <property type="entry name" value="ketoacyl-synt"/>
    <property type="match status" value="2"/>
</dbReference>
<feature type="active site" description="Proton acceptor; for dehydratase activity" evidence="9">
    <location>
        <position position="966"/>
    </location>
</feature>
<keyword evidence="15" id="KW-1185">Reference proteome</keyword>
<dbReference type="InterPro" id="IPR049551">
    <property type="entry name" value="PKS_DH_C"/>
</dbReference>
<organism evidence="14 15">
    <name type="scientific">Sphaerisporangium dianthi</name>
    <dbReference type="NCBI Taxonomy" id="1436120"/>
    <lineage>
        <taxon>Bacteria</taxon>
        <taxon>Bacillati</taxon>
        <taxon>Actinomycetota</taxon>
        <taxon>Actinomycetes</taxon>
        <taxon>Streptosporangiales</taxon>
        <taxon>Streptosporangiaceae</taxon>
        <taxon>Sphaerisporangium</taxon>
    </lineage>
</organism>
<evidence type="ECO:0000259" key="13">
    <source>
        <dbReference type="PROSITE" id="PS52019"/>
    </source>
</evidence>
<reference evidence="15" key="1">
    <citation type="journal article" date="2019" name="Int. J. Syst. Evol. Microbiol.">
        <title>The Global Catalogue of Microorganisms (GCM) 10K type strain sequencing project: providing services to taxonomists for standard genome sequencing and annotation.</title>
        <authorList>
            <consortium name="The Broad Institute Genomics Platform"/>
            <consortium name="The Broad Institute Genome Sequencing Center for Infectious Disease"/>
            <person name="Wu L."/>
            <person name="Ma J."/>
        </authorList>
    </citation>
    <scope>NUCLEOTIDE SEQUENCE [LARGE SCALE GENOMIC DNA]</scope>
    <source>
        <strain evidence="15">CGMCC 4.7132</strain>
    </source>
</reference>
<dbReference type="SUPFAM" id="SSF53901">
    <property type="entry name" value="Thiolase-like"/>
    <property type="match status" value="2"/>
</dbReference>
<dbReference type="Pfam" id="PF00550">
    <property type="entry name" value="PP-binding"/>
    <property type="match status" value="1"/>
</dbReference>
<dbReference type="PROSITE" id="PS50075">
    <property type="entry name" value="CARRIER"/>
    <property type="match status" value="1"/>
</dbReference>
<dbReference type="Gene3D" id="3.40.50.11460">
    <property type="match status" value="1"/>
</dbReference>
<dbReference type="SMART" id="SM00822">
    <property type="entry name" value="PKS_KR"/>
    <property type="match status" value="1"/>
</dbReference>
<accession>A0ABV9CV13</accession>
<dbReference type="Pfam" id="PF00698">
    <property type="entry name" value="Acyl_transf_1"/>
    <property type="match status" value="1"/>
</dbReference>
<dbReference type="Pfam" id="PF02801">
    <property type="entry name" value="Ketoacyl-synt_C"/>
    <property type="match status" value="1"/>
</dbReference>
<evidence type="ECO:0000256" key="1">
    <source>
        <dbReference type="ARBA" id="ARBA00001957"/>
    </source>
</evidence>
<evidence type="ECO:0000256" key="6">
    <source>
        <dbReference type="ARBA" id="ARBA00023194"/>
    </source>
</evidence>
<dbReference type="SMART" id="SM01294">
    <property type="entry name" value="PKS_PP_betabranch"/>
    <property type="match status" value="1"/>
</dbReference>
<dbReference type="Gene3D" id="3.40.47.10">
    <property type="match status" value="2"/>
</dbReference>
<dbReference type="SMART" id="SM00826">
    <property type="entry name" value="PKS_DH"/>
    <property type="match status" value="1"/>
</dbReference>
<dbReference type="InterPro" id="IPR020807">
    <property type="entry name" value="PKS_DH"/>
</dbReference>
<evidence type="ECO:0000256" key="8">
    <source>
        <dbReference type="ARBA" id="ARBA00023315"/>
    </source>
</evidence>
<dbReference type="SUPFAM" id="SSF50129">
    <property type="entry name" value="GroES-like"/>
    <property type="match status" value="1"/>
</dbReference>
<dbReference type="InterPro" id="IPR006162">
    <property type="entry name" value="Ppantetheine_attach_site"/>
</dbReference>
<dbReference type="EMBL" id="JBHSFP010000075">
    <property type="protein sequence ID" value="MFC4537066.1"/>
    <property type="molecule type" value="Genomic_DNA"/>
</dbReference>
<feature type="region of interest" description="Disordered" evidence="10">
    <location>
        <begin position="456"/>
        <end position="484"/>
    </location>
</feature>
<dbReference type="SMART" id="SM00827">
    <property type="entry name" value="PKS_AT"/>
    <property type="match status" value="1"/>
</dbReference>
<keyword evidence="8" id="KW-0012">Acyltransferase</keyword>
<feature type="domain" description="Ketosynthase family 3 (KS3)" evidence="12">
    <location>
        <begin position="2113"/>
        <end position="2367"/>
    </location>
</feature>
<dbReference type="InterPro" id="IPR016036">
    <property type="entry name" value="Malonyl_transacylase_ACP-bd"/>
</dbReference>
<dbReference type="InterPro" id="IPR020806">
    <property type="entry name" value="PKS_PP-bd"/>
</dbReference>
<dbReference type="CDD" id="cd08956">
    <property type="entry name" value="KR_3_FAS_SDR_x"/>
    <property type="match status" value="1"/>
</dbReference>
<keyword evidence="3" id="KW-0596">Phosphopantetheine</keyword>